<evidence type="ECO:0000313" key="3">
    <source>
        <dbReference type="Proteomes" id="UP000290106"/>
    </source>
</evidence>
<organism evidence="2 3">
    <name type="scientific">Blautia faecicola</name>
    <dbReference type="NCBI Taxonomy" id="2509240"/>
    <lineage>
        <taxon>Bacteria</taxon>
        <taxon>Bacillati</taxon>
        <taxon>Bacillota</taxon>
        <taxon>Clostridia</taxon>
        <taxon>Lachnospirales</taxon>
        <taxon>Lachnospiraceae</taxon>
        <taxon>Blautia</taxon>
    </lineage>
</organism>
<keyword evidence="1" id="KW-0812">Transmembrane</keyword>
<reference evidence="2 3" key="1">
    <citation type="submission" date="2019-01" db="EMBL/GenBank/DDBJ databases">
        <title>Blautia sp. nov. KGMB01111 isolated human feces.</title>
        <authorList>
            <person name="Park J.-E."/>
            <person name="Kim J.-S."/>
            <person name="Park S.-H."/>
        </authorList>
    </citation>
    <scope>NUCLEOTIDE SEQUENCE [LARGE SCALE GENOMIC DNA]</scope>
    <source>
        <strain evidence="2 3">KGMB01111</strain>
    </source>
</reference>
<dbReference type="AlphaFoldDB" id="A0A4Q1RDA1"/>
<gene>
    <name evidence="2" type="ORF">ETP43_16465</name>
</gene>
<evidence type="ECO:0000256" key="1">
    <source>
        <dbReference type="SAM" id="Phobius"/>
    </source>
</evidence>
<keyword evidence="3" id="KW-1185">Reference proteome</keyword>
<dbReference type="RefSeq" id="WP_129259687.1">
    <property type="nucleotide sequence ID" value="NZ_SDKC01000002.1"/>
</dbReference>
<feature type="transmembrane region" description="Helical" evidence="1">
    <location>
        <begin position="47"/>
        <end position="70"/>
    </location>
</feature>
<dbReference type="InterPro" id="IPR024414">
    <property type="entry name" value="Uncharacterised_PrgI"/>
</dbReference>
<comment type="caution">
    <text evidence="2">The sequence shown here is derived from an EMBL/GenBank/DDBJ whole genome shotgun (WGS) entry which is preliminary data.</text>
</comment>
<protein>
    <submittedName>
        <fullName evidence="2">PrgI family protein</fullName>
    </submittedName>
</protein>
<accession>A0A4Q1RDA1</accession>
<keyword evidence="1" id="KW-0472">Membrane</keyword>
<proteinExistence type="predicted"/>
<keyword evidence="1" id="KW-1133">Transmembrane helix</keyword>
<name>A0A4Q1RDA1_9FIRM</name>
<dbReference type="Proteomes" id="UP000290106">
    <property type="component" value="Unassembled WGS sequence"/>
</dbReference>
<dbReference type="OrthoDB" id="2067810at2"/>
<evidence type="ECO:0000313" key="2">
    <source>
        <dbReference type="EMBL" id="RXS72571.1"/>
    </source>
</evidence>
<dbReference type="EMBL" id="SDKC01000002">
    <property type="protein sequence ID" value="RXS72571.1"/>
    <property type="molecule type" value="Genomic_DNA"/>
</dbReference>
<sequence>MVEVEMTKDIRDYEPKLFGLVTTRQIIVLSIGIAYAAPIALLIPTDFANQCMIAVFLMLPMILIGWVSVYGMRMETFVIQVVRSMLLSPRQRKYERIDSAEYLKDETKEKKKKIITSEQYPAHR</sequence>
<feature type="transmembrane region" description="Helical" evidence="1">
    <location>
        <begin position="21"/>
        <end position="41"/>
    </location>
</feature>
<dbReference type="Pfam" id="PF12666">
    <property type="entry name" value="PrgI"/>
    <property type="match status" value="1"/>
</dbReference>